<proteinExistence type="predicted"/>
<dbReference type="CDD" id="cd00146">
    <property type="entry name" value="PKD"/>
    <property type="match status" value="1"/>
</dbReference>
<protein>
    <submittedName>
        <fullName evidence="2">PKD domain-containing protein</fullName>
    </submittedName>
</protein>
<gene>
    <name evidence="2" type="ORF">EOT05_00270</name>
</gene>
<dbReference type="SMART" id="SM00089">
    <property type="entry name" value="PKD"/>
    <property type="match status" value="1"/>
</dbReference>
<dbReference type="Gene3D" id="3.20.20.80">
    <property type="entry name" value="Glycosidases"/>
    <property type="match status" value="1"/>
</dbReference>
<sequence>MITFRSSAQTLYGARADTTVTKPAGVVAGDVLVFHLYLENDDNVTYPTLTAVPSGAVVQVDNYAFAPTIGSGERTTTEWVYTLVAGSAEPSAYTFTHPAVSASNLTVAAYTGVDPGNPVDVAASTARGTGNTLSAASVTTVTNNAMLVWLGADWNTYIQGIQPPGYTSRTPTGPTVICTADAIQATAGASGTVTATITGNDTYGWTAFLLALRPSTGNQPPIAGFSVTSSGLTATVTSTASDPDGTIVSTVYNWGDGTTNSLISHTYATAGTYTITQTVTDNMSSTGTVSKSVTVATAGGASFTRFKVGTTNVIDIKVGTLPVAKAYIGTTELYPNLVTGAGEPTDTGSGAALSSLSNEAWYGGPSYQNTWSRAVGAGMNSTSFFPFAVFYGKPVDGHPAILSAAGVNVFMGAERPTSGGNLSEMAASNIYLLAQGDWTAAEIAAQAGSVVGYHLADEIEMNSSYGNDAARLAALQQLASNARALNDGRFVQANFGNGALGTYWAPNGNMTNYAAAVDNESVDKYAYTSPAVRFEIRRSSYWPDINNPVEKNGSPIGVDSDAKNAWTYWWLTKMMRKWANDARPIWTFVETAKPLLTEDGATTITPGQIEGAVWASIIAGAAGISWFQHNNDNVNGTYSIVDSPDASGIRTKLTSLSGRVRALAAVINTPSKVYSFGVDKITMLKVPGDGYVYIFAMASPGTGVRTFTIPGGISGTTVTVIDESRTISISAGKFSDTFTNEYDCHIYKITI</sequence>
<keyword evidence="3" id="KW-1185">Reference proteome</keyword>
<name>A0A4Q0AGJ7_9BACT</name>
<dbReference type="InterPro" id="IPR000601">
    <property type="entry name" value="PKD_dom"/>
</dbReference>
<reference evidence="2" key="1">
    <citation type="submission" date="2019-01" db="EMBL/GenBank/DDBJ databases">
        <title>Genomic signatures and co-occurrence patterns of the ultra-small Saccharimodia (Patescibacteria phylum) suggest a symbiotic lifestyle.</title>
        <authorList>
            <person name="Lemos L."/>
            <person name="Medeiros J."/>
            <person name="Andreote F."/>
            <person name="Fernandes G."/>
            <person name="Varani A."/>
            <person name="Oliveira G."/>
            <person name="Pylro V."/>
        </authorList>
    </citation>
    <scope>NUCLEOTIDE SEQUENCE [LARGE SCALE GENOMIC DNA]</scope>
    <source>
        <strain evidence="2">AMD02</strain>
    </source>
</reference>
<accession>A0A4Q0AGJ7</accession>
<comment type="caution">
    <text evidence="2">The sequence shown here is derived from an EMBL/GenBank/DDBJ whole genome shotgun (WGS) entry which is preliminary data.</text>
</comment>
<dbReference type="AlphaFoldDB" id="A0A4Q0AGJ7"/>
<dbReference type="PROSITE" id="PS50093">
    <property type="entry name" value="PKD"/>
    <property type="match status" value="1"/>
</dbReference>
<dbReference type="InterPro" id="IPR022409">
    <property type="entry name" value="PKD/Chitinase_dom"/>
</dbReference>
<dbReference type="Gene3D" id="2.60.40.10">
    <property type="entry name" value="Immunoglobulins"/>
    <property type="match status" value="1"/>
</dbReference>
<dbReference type="Proteomes" id="UP000289257">
    <property type="component" value="Unassembled WGS sequence"/>
</dbReference>
<dbReference type="SUPFAM" id="SSF49299">
    <property type="entry name" value="PKD domain"/>
    <property type="match status" value="1"/>
</dbReference>
<evidence type="ECO:0000313" key="2">
    <source>
        <dbReference type="EMBL" id="RWZ78194.1"/>
    </source>
</evidence>
<dbReference type="EMBL" id="SCKX01000001">
    <property type="protein sequence ID" value="RWZ78194.1"/>
    <property type="molecule type" value="Genomic_DNA"/>
</dbReference>
<evidence type="ECO:0000259" key="1">
    <source>
        <dbReference type="PROSITE" id="PS50093"/>
    </source>
</evidence>
<evidence type="ECO:0000313" key="3">
    <source>
        <dbReference type="Proteomes" id="UP000289257"/>
    </source>
</evidence>
<feature type="domain" description="PKD" evidence="1">
    <location>
        <begin position="220"/>
        <end position="302"/>
    </location>
</feature>
<organism evidence="2 3">
    <name type="scientific">Candidatus Microsaccharimonas sossegonensis</name>
    <dbReference type="NCBI Taxonomy" id="2506948"/>
    <lineage>
        <taxon>Bacteria</taxon>
        <taxon>Candidatus Saccharimonadota</taxon>
        <taxon>Candidatus Saccharimonadia</taxon>
        <taxon>Candidatus Saccharimonadales</taxon>
        <taxon>Candidatus Saccharimonadaceae</taxon>
        <taxon>Candidatus Microsaccharimonas</taxon>
    </lineage>
</organism>
<dbReference type="InterPro" id="IPR035986">
    <property type="entry name" value="PKD_dom_sf"/>
</dbReference>
<dbReference type="Pfam" id="PF18911">
    <property type="entry name" value="PKD_4"/>
    <property type="match status" value="1"/>
</dbReference>
<dbReference type="InterPro" id="IPR013783">
    <property type="entry name" value="Ig-like_fold"/>
</dbReference>